<feature type="transmembrane region" description="Helical" evidence="1">
    <location>
        <begin position="135"/>
        <end position="159"/>
    </location>
</feature>
<dbReference type="EMBL" id="JH687843">
    <property type="protein sequence ID" value="EJD37317.1"/>
    <property type="molecule type" value="Genomic_DNA"/>
</dbReference>
<name>J0DAJ5_AURST</name>
<feature type="transmembrane region" description="Helical" evidence="1">
    <location>
        <begin position="74"/>
        <end position="94"/>
    </location>
</feature>
<proteinExistence type="predicted"/>
<evidence type="ECO:0000313" key="3">
    <source>
        <dbReference type="Proteomes" id="UP000006514"/>
    </source>
</evidence>
<evidence type="ECO:0000256" key="1">
    <source>
        <dbReference type="SAM" id="Phobius"/>
    </source>
</evidence>
<dbReference type="eggNOG" id="ENOG502RYB9">
    <property type="taxonomic scope" value="Eukaryota"/>
</dbReference>
<sequence length="167" mass="18632">MLAIQAADPSLPYYPVISTEVTNKANAKLYLSIFDQFGLANDGMKQNVTDYIQTVGGAARTDNAVAGNFTLRPLLYDSAVFLFCLGLLTLVNTWVPKHRYIWGSIFSRWLMAIVLGLLTLLANNDSDWQRIQDNAVLGAIVAVAFVIQFAVDYGLIWVASWRQKRIQ</sequence>
<evidence type="ECO:0000313" key="2">
    <source>
        <dbReference type="EMBL" id="EJD37317.1"/>
    </source>
</evidence>
<accession>J0DAJ5</accession>
<keyword evidence="1" id="KW-0472">Membrane</keyword>
<reference evidence="3" key="1">
    <citation type="journal article" date="2012" name="Science">
        <title>The Paleozoic origin of enzymatic lignin decomposition reconstructed from 31 fungal genomes.</title>
        <authorList>
            <person name="Floudas D."/>
            <person name="Binder M."/>
            <person name="Riley R."/>
            <person name="Barry K."/>
            <person name="Blanchette R.A."/>
            <person name="Henrissat B."/>
            <person name="Martinez A.T."/>
            <person name="Otillar R."/>
            <person name="Spatafora J.W."/>
            <person name="Yadav J.S."/>
            <person name="Aerts A."/>
            <person name="Benoit I."/>
            <person name="Boyd A."/>
            <person name="Carlson A."/>
            <person name="Copeland A."/>
            <person name="Coutinho P.M."/>
            <person name="de Vries R.P."/>
            <person name="Ferreira P."/>
            <person name="Findley K."/>
            <person name="Foster B."/>
            <person name="Gaskell J."/>
            <person name="Glotzer D."/>
            <person name="Gorecki P."/>
            <person name="Heitman J."/>
            <person name="Hesse C."/>
            <person name="Hori C."/>
            <person name="Igarashi K."/>
            <person name="Jurgens J.A."/>
            <person name="Kallen N."/>
            <person name="Kersten P."/>
            <person name="Kohler A."/>
            <person name="Kuees U."/>
            <person name="Kumar T.K.A."/>
            <person name="Kuo A."/>
            <person name="LaButti K."/>
            <person name="Larrondo L.F."/>
            <person name="Lindquist E."/>
            <person name="Ling A."/>
            <person name="Lombard V."/>
            <person name="Lucas S."/>
            <person name="Lundell T."/>
            <person name="Martin R."/>
            <person name="McLaughlin D.J."/>
            <person name="Morgenstern I."/>
            <person name="Morin E."/>
            <person name="Murat C."/>
            <person name="Nagy L.G."/>
            <person name="Nolan M."/>
            <person name="Ohm R.A."/>
            <person name="Patyshakuliyeva A."/>
            <person name="Rokas A."/>
            <person name="Ruiz-Duenas F.J."/>
            <person name="Sabat G."/>
            <person name="Salamov A."/>
            <person name="Samejima M."/>
            <person name="Schmutz J."/>
            <person name="Slot J.C."/>
            <person name="St John F."/>
            <person name="Stenlid J."/>
            <person name="Sun H."/>
            <person name="Sun S."/>
            <person name="Syed K."/>
            <person name="Tsang A."/>
            <person name="Wiebenga A."/>
            <person name="Young D."/>
            <person name="Pisabarro A."/>
            <person name="Eastwood D.C."/>
            <person name="Martin F."/>
            <person name="Cullen D."/>
            <person name="Grigoriev I.V."/>
            <person name="Hibbett D.S."/>
        </authorList>
    </citation>
    <scope>NUCLEOTIDE SEQUENCE [LARGE SCALE GENOMIC DNA]</scope>
    <source>
        <strain evidence="3">TFB10046</strain>
    </source>
</reference>
<organism evidence="2 3">
    <name type="scientific">Auricularia subglabra (strain TFB-10046 / SS5)</name>
    <name type="common">White-rot fungus</name>
    <name type="synonym">Auricularia delicata (strain TFB10046)</name>
    <dbReference type="NCBI Taxonomy" id="717982"/>
    <lineage>
        <taxon>Eukaryota</taxon>
        <taxon>Fungi</taxon>
        <taxon>Dikarya</taxon>
        <taxon>Basidiomycota</taxon>
        <taxon>Agaricomycotina</taxon>
        <taxon>Agaricomycetes</taxon>
        <taxon>Auriculariales</taxon>
        <taxon>Auriculariaceae</taxon>
        <taxon>Auricularia</taxon>
    </lineage>
</organism>
<dbReference type="AlphaFoldDB" id="J0DAJ5"/>
<dbReference type="InParanoid" id="J0DAJ5"/>
<keyword evidence="1" id="KW-1133">Transmembrane helix</keyword>
<feature type="transmembrane region" description="Helical" evidence="1">
    <location>
        <begin position="106"/>
        <end position="123"/>
    </location>
</feature>
<dbReference type="Proteomes" id="UP000006514">
    <property type="component" value="Unassembled WGS sequence"/>
</dbReference>
<dbReference type="KEGG" id="adl:AURDEDRAFT_173591"/>
<gene>
    <name evidence="2" type="ORF">AURDEDRAFT_173591</name>
</gene>
<protein>
    <submittedName>
        <fullName evidence="2">Uncharacterized protein</fullName>
    </submittedName>
</protein>
<keyword evidence="1" id="KW-0812">Transmembrane</keyword>
<keyword evidence="3" id="KW-1185">Reference proteome</keyword>